<evidence type="ECO:0000259" key="5">
    <source>
        <dbReference type="PROSITE" id="PS50865"/>
    </source>
</evidence>
<name>A0A8H6YG69_9AGAR</name>
<dbReference type="GO" id="GO:0008270">
    <property type="term" value="F:zinc ion binding"/>
    <property type="evidence" value="ECO:0007669"/>
    <property type="project" value="UniProtKB-KW"/>
</dbReference>
<dbReference type="EMBL" id="JACAZI010000006">
    <property type="protein sequence ID" value="KAF7357679.1"/>
    <property type="molecule type" value="Genomic_DNA"/>
</dbReference>
<accession>A0A8H6YG69</accession>
<dbReference type="Gene3D" id="6.10.140.2220">
    <property type="match status" value="1"/>
</dbReference>
<dbReference type="Pfam" id="PF01753">
    <property type="entry name" value="zf-MYND"/>
    <property type="match status" value="1"/>
</dbReference>
<reference evidence="6" key="1">
    <citation type="submission" date="2020-05" db="EMBL/GenBank/DDBJ databases">
        <title>Mycena genomes resolve the evolution of fungal bioluminescence.</title>
        <authorList>
            <person name="Tsai I.J."/>
        </authorList>
    </citation>
    <scope>NUCLEOTIDE SEQUENCE</scope>
    <source>
        <strain evidence="6">CCC161011</strain>
    </source>
</reference>
<evidence type="ECO:0000256" key="2">
    <source>
        <dbReference type="ARBA" id="ARBA00022771"/>
    </source>
</evidence>
<dbReference type="AlphaFoldDB" id="A0A8H6YG69"/>
<dbReference type="InterPro" id="IPR002893">
    <property type="entry name" value="Znf_MYND"/>
</dbReference>
<organism evidence="6 7">
    <name type="scientific">Mycena venus</name>
    <dbReference type="NCBI Taxonomy" id="2733690"/>
    <lineage>
        <taxon>Eukaryota</taxon>
        <taxon>Fungi</taxon>
        <taxon>Dikarya</taxon>
        <taxon>Basidiomycota</taxon>
        <taxon>Agaricomycotina</taxon>
        <taxon>Agaricomycetes</taxon>
        <taxon>Agaricomycetidae</taxon>
        <taxon>Agaricales</taxon>
        <taxon>Marasmiineae</taxon>
        <taxon>Mycenaceae</taxon>
        <taxon>Mycena</taxon>
    </lineage>
</organism>
<evidence type="ECO:0000313" key="6">
    <source>
        <dbReference type="EMBL" id="KAF7357679.1"/>
    </source>
</evidence>
<keyword evidence="3" id="KW-0862">Zinc</keyword>
<feature type="domain" description="MYND-type" evidence="5">
    <location>
        <begin position="415"/>
        <end position="457"/>
    </location>
</feature>
<comment type="caution">
    <text evidence="6">The sequence shown here is derived from an EMBL/GenBank/DDBJ whole genome shotgun (WGS) entry which is preliminary data.</text>
</comment>
<proteinExistence type="predicted"/>
<protein>
    <recommendedName>
        <fullName evidence="5">MYND-type domain-containing protein</fullName>
    </recommendedName>
</protein>
<dbReference type="OrthoDB" id="2930976at2759"/>
<evidence type="ECO:0000256" key="4">
    <source>
        <dbReference type="PROSITE-ProRule" id="PRU00134"/>
    </source>
</evidence>
<evidence type="ECO:0000256" key="1">
    <source>
        <dbReference type="ARBA" id="ARBA00022723"/>
    </source>
</evidence>
<gene>
    <name evidence="6" type="ORF">MVEN_00813500</name>
</gene>
<dbReference type="PROSITE" id="PS50865">
    <property type="entry name" value="ZF_MYND_2"/>
    <property type="match status" value="1"/>
</dbReference>
<keyword evidence="1" id="KW-0479">Metal-binding</keyword>
<dbReference type="Proteomes" id="UP000620124">
    <property type="component" value="Unassembled WGS sequence"/>
</dbReference>
<keyword evidence="2 4" id="KW-0863">Zinc-finger</keyword>
<dbReference type="SUPFAM" id="SSF144232">
    <property type="entry name" value="HIT/MYND zinc finger-like"/>
    <property type="match status" value="1"/>
</dbReference>
<evidence type="ECO:0000313" key="7">
    <source>
        <dbReference type="Proteomes" id="UP000620124"/>
    </source>
</evidence>
<sequence>MPSPRGVPSAAVIAREMDRLTIARQQKKLPSAFLQSFSVKERLRDLSIDFLPDAEPAIDHPCTKTLSDADLKAVQLAHGAVLLFARLAYLIEHNNPAFLSMLLHLWDAGVWKWLLFLYNSGVDLNDSIANDGRPLPLTRPAITVGIVDALVGCANSAPLGKRLILVPDIVSLIARLWVEDLEIPGNPNMVHKELTFAMYHIMNDSQDGSILTTLVGAVDGGAETIMRATTNHFQRLVSSTPIIPKNIDSQIYFIDFLAKNPMLRDAMHKADTLFVAQSAIDTLAKQSAQSGHKTVESCIDTILLPYLLSGTSMKPLIHSINKGLLRTLYDARVAFRLNETCCEALAEVIISVVAPSLIFRSVLHAVERSEIKTGFFASYRSAGSEFHEWETFDEEVARGVQFKRAIDEDPQPCGLTECATNDVDVVVKLQRCGRCEYKRYCSKECQQRDWPNHKRYCHKEPATEITPRV</sequence>
<keyword evidence="7" id="KW-1185">Reference proteome</keyword>
<evidence type="ECO:0000256" key="3">
    <source>
        <dbReference type="ARBA" id="ARBA00022833"/>
    </source>
</evidence>